<dbReference type="Proteomes" id="UP000245626">
    <property type="component" value="Unassembled WGS sequence"/>
</dbReference>
<evidence type="ECO:0000313" key="2">
    <source>
        <dbReference type="Proteomes" id="UP000245626"/>
    </source>
</evidence>
<accession>A0ACD0P433</accession>
<organism evidence="1 2">
    <name type="scientific">Violaceomyces palustris</name>
    <dbReference type="NCBI Taxonomy" id="1673888"/>
    <lineage>
        <taxon>Eukaryota</taxon>
        <taxon>Fungi</taxon>
        <taxon>Dikarya</taxon>
        <taxon>Basidiomycota</taxon>
        <taxon>Ustilaginomycotina</taxon>
        <taxon>Ustilaginomycetes</taxon>
        <taxon>Violaceomycetales</taxon>
        <taxon>Violaceomycetaceae</taxon>
        <taxon>Violaceomyces</taxon>
    </lineage>
</organism>
<protein>
    <submittedName>
        <fullName evidence="1">Alkaline phosphatase-like protein</fullName>
    </submittedName>
</protein>
<evidence type="ECO:0000313" key="1">
    <source>
        <dbReference type="EMBL" id="PWN52762.1"/>
    </source>
</evidence>
<reference evidence="1 2" key="1">
    <citation type="journal article" date="2018" name="Mol. Biol. Evol.">
        <title>Broad Genomic Sampling Reveals a Smut Pathogenic Ancestry of the Fungal Clade Ustilaginomycotina.</title>
        <authorList>
            <person name="Kijpornyongpan T."/>
            <person name="Mondo S.J."/>
            <person name="Barry K."/>
            <person name="Sandor L."/>
            <person name="Lee J."/>
            <person name="Lipzen A."/>
            <person name="Pangilinan J."/>
            <person name="LaButti K."/>
            <person name="Hainaut M."/>
            <person name="Henrissat B."/>
            <person name="Grigoriev I.V."/>
            <person name="Spatafora J.W."/>
            <person name="Aime M.C."/>
        </authorList>
    </citation>
    <scope>NUCLEOTIDE SEQUENCE [LARGE SCALE GENOMIC DNA]</scope>
    <source>
        <strain evidence="1 2">SA 807</strain>
    </source>
</reference>
<gene>
    <name evidence="1" type="ORF">IE53DRAFT_384773</name>
</gene>
<dbReference type="EMBL" id="KZ819759">
    <property type="protein sequence ID" value="PWN52762.1"/>
    <property type="molecule type" value="Genomic_DNA"/>
</dbReference>
<proteinExistence type="predicted"/>
<name>A0ACD0P433_9BASI</name>
<keyword evidence="2" id="KW-1185">Reference proteome</keyword>
<sequence length="614" mass="66474">MARSLSSKSEGPLQDPSPLLPQPIATNHGRKRGCLKLKNFVILAVSLVIGWNLVPLVDRASKLAGHVVPLSFYSDRPEKINVIMMVSDGYGPASQTFTRAFGSLLSENPKGEGRLPLDKILVGSHRSRSSSSLITDSAAGATAFSCALKSYNGAIGVDENGKPCGTVFEAAKEKGLLTGVVVTTRLTDATPAAYISHASSRAFEPLIASQLIGGEKNPLHTRILDLAIGGGGCNFLPMGRPYSCRDDEEDTIQEARKLGWDVKVAFPTNTSSDMEDATGANSFFTRMDKGYQANQLPELPFMALLAPGNTPFEIDRMSLPEDERLPSLSQLSSFALESLSKSKDNKNGFIIMIEGSQIDLCAHNNDPACHAREALAYQQAVATVKKFVDEHNKGKERTVMISTSDHETGGVTLGRQLTEGYPNYAYYPDRLLQVKQSTPVLADRILGFARAKLHEEEDPIGSRSDAELAAFIKDEIFSEKGLGLGPKSGGEATSEEIEWVVQAVKDELAASRHLALMSPVGWPKTHYDKVHTEEGPVPPTGMNKVRKTLADITARRAEIGFSTEGHTGVDINVYGHGYGIHDLKGNMENTDIGKFIAKVLDLDLSSVTKKLNKH</sequence>